<dbReference type="GO" id="GO:0008381">
    <property type="term" value="F:mechanosensitive monoatomic ion channel activity"/>
    <property type="evidence" value="ECO:0007669"/>
    <property type="project" value="TreeGrafter"/>
</dbReference>
<keyword evidence="1" id="KW-1133">Transmembrane helix</keyword>
<proteinExistence type="predicted"/>
<keyword evidence="1 2" id="KW-0812">Transmembrane</keyword>
<gene>
    <name evidence="2" type="ORF">EXN66_Car015827</name>
</gene>
<dbReference type="EMBL" id="CM015726">
    <property type="protein sequence ID" value="KAF3700140.1"/>
    <property type="molecule type" value="Genomic_DNA"/>
</dbReference>
<reference evidence="3" key="2">
    <citation type="submission" date="2019-02" db="EMBL/GenBank/DDBJ databases">
        <title>Opniocepnalus argus Var Kimnra genome.</title>
        <authorList>
            <person name="Zhou C."/>
            <person name="Xiao S."/>
        </authorList>
    </citation>
    <scope>NUCLEOTIDE SEQUENCE [LARGE SCALE GENOMIC DNA]</scope>
</reference>
<feature type="transmembrane region" description="Helical" evidence="1">
    <location>
        <begin position="20"/>
        <end position="40"/>
    </location>
</feature>
<evidence type="ECO:0000313" key="2">
    <source>
        <dbReference type="EMBL" id="KAF3700140.1"/>
    </source>
</evidence>
<evidence type="ECO:0000256" key="1">
    <source>
        <dbReference type="SAM" id="Phobius"/>
    </source>
</evidence>
<name>A0A6G1QBV3_CHAAH</name>
<dbReference type="GO" id="GO:0005886">
    <property type="term" value="C:plasma membrane"/>
    <property type="evidence" value="ECO:0007669"/>
    <property type="project" value="InterPro"/>
</dbReference>
<dbReference type="InterPro" id="IPR038900">
    <property type="entry name" value="TMC"/>
</dbReference>
<dbReference type="Proteomes" id="UP000503349">
    <property type="component" value="Chromosome 15"/>
</dbReference>
<evidence type="ECO:0000313" key="3">
    <source>
        <dbReference type="Proteomes" id="UP000503349"/>
    </source>
</evidence>
<reference evidence="2 3" key="1">
    <citation type="submission" date="2019-02" db="EMBL/GenBank/DDBJ databases">
        <title>Opniocepnalus argus genome.</title>
        <authorList>
            <person name="Zhou C."/>
            <person name="Xiao S."/>
        </authorList>
    </citation>
    <scope>NUCLEOTIDE SEQUENCE [LARGE SCALE GENOMIC DNA]</scope>
    <source>
        <strain evidence="2">OARG1902GOOAL</strain>
        <tissue evidence="2">Muscle</tissue>
    </source>
</reference>
<keyword evidence="1" id="KW-0472">Membrane</keyword>
<sequence length="81" mass="9500">MFHSVEVAQQLKKAKLSWLIHPLFLFLVFGVFLLVIYFHAQVVDGQKKIISRLEKQIENEGKDKKFLITKLQEIHERAASH</sequence>
<keyword evidence="3" id="KW-1185">Reference proteome</keyword>
<protein>
    <submittedName>
        <fullName evidence="2">Transmembrane channel-like protein 6 Epidermodysplasia verruciformis protein 1 Protein LAK-4</fullName>
    </submittedName>
</protein>
<organism evidence="2 3">
    <name type="scientific">Channa argus</name>
    <name type="common">Northern snakehead</name>
    <name type="synonym">Ophicephalus argus</name>
    <dbReference type="NCBI Taxonomy" id="215402"/>
    <lineage>
        <taxon>Eukaryota</taxon>
        <taxon>Metazoa</taxon>
        <taxon>Chordata</taxon>
        <taxon>Craniata</taxon>
        <taxon>Vertebrata</taxon>
        <taxon>Euteleostomi</taxon>
        <taxon>Actinopterygii</taxon>
        <taxon>Neopterygii</taxon>
        <taxon>Teleostei</taxon>
        <taxon>Neoteleostei</taxon>
        <taxon>Acanthomorphata</taxon>
        <taxon>Anabantaria</taxon>
        <taxon>Anabantiformes</taxon>
        <taxon>Channoidei</taxon>
        <taxon>Channidae</taxon>
        <taxon>Channa</taxon>
    </lineage>
</organism>
<dbReference type="PANTHER" id="PTHR23302:SF4">
    <property type="entry name" value="TRANSMEMBRANE CHANNEL-LIKE PROTEIN 6"/>
    <property type="match status" value="1"/>
</dbReference>
<dbReference type="PANTHER" id="PTHR23302">
    <property type="entry name" value="TRANSMEMBRANE CHANNEL-RELATED"/>
    <property type="match status" value="1"/>
</dbReference>
<dbReference type="AlphaFoldDB" id="A0A6G1QBV3"/>
<accession>A0A6G1QBV3</accession>